<organism evidence="2">
    <name type="scientific">Arundo donax</name>
    <name type="common">Giant reed</name>
    <name type="synonym">Donax arundinaceus</name>
    <dbReference type="NCBI Taxonomy" id="35708"/>
    <lineage>
        <taxon>Eukaryota</taxon>
        <taxon>Viridiplantae</taxon>
        <taxon>Streptophyta</taxon>
        <taxon>Embryophyta</taxon>
        <taxon>Tracheophyta</taxon>
        <taxon>Spermatophyta</taxon>
        <taxon>Magnoliopsida</taxon>
        <taxon>Liliopsida</taxon>
        <taxon>Poales</taxon>
        <taxon>Poaceae</taxon>
        <taxon>PACMAD clade</taxon>
        <taxon>Arundinoideae</taxon>
        <taxon>Arundineae</taxon>
        <taxon>Arundo</taxon>
    </lineage>
</organism>
<accession>A0A0A8ZTP0</accession>
<feature type="compositionally biased region" description="Basic and acidic residues" evidence="1">
    <location>
        <begin position="7"/>
        <end position="19"/>
    </location>
</feature>
<evidence type="ECO:0000256" key="1">
    <source>
        <dbReference type="SAM" id="MobiDB-lite"/>
    </source>
</evidence>
<reference evidence="2" key="2">
    <citation type="journal article" date="2015" name="Data Brief">
        <title>Shoot transcriptome of the giant reed, Arundo donax.</title>
        <authorList>
            <person name="Barrero R.A."/>
            <person name="Guerrero F.D."/>
            <person name="Moolhuijzen P."/>
            <person name="Goolsby J.A."/>
            <person name="Tidwell J."/>
            <person name="Bellgard S.E."/>
            <person name="Bellgard M.I."/>
        </authorList>
    </citation>
    <scope>NUCLEOTIDE SEQUENCE</scope>
    <source>
        <tissue evidence="2">Shoot tissue taken approximately 20 cm above the soil surface</tissue>
    </source>
</reference>
<name>A0A0A8ZTP0_ARUDO</name>
<proteinExistence type="predicted"/>
<dbReference type="EMBL" id="GBRH01259698">
    <property type="protein sequence ID" value="JAD38197.1"/>
    <property type="molecule type" value="Transcribed_RNA"/>
</dbReference>
<dbReference type="AlphaFoldDB" id="A0A0A8ZTP0"/>
<evidence type="ECO:0000313" key="2">
    <source>
        <dbReference type="EMBL" id="JAD38197.1"/>
    </source>
</evidence>
<sequence length="26" mass="3315">MAHLLHFRKEQRNTHEKNNRNLHVYK</sequence>
<reference evidence="2" key="1">
    <citation type="submission" date="2014-09" db="EMBL/GenBank/DDBJ databases">
        <authorList>
            <person name="Magalhaes I.L.F."/>
            <person name="Oliveira U."/>
            <person name="Santos F.R."/>
            <person name="Vidigal T.H.D.A."/>
            <person name="Brescovit A.D."/>
            <person name="Santos A.J."/>
        </authorList>
    </citation>
    <scope>NUCLEOTIDE SEQUENCE</scope>
    <source>
        <tissue evidence="2">Shoot tissue taken approximately 20 cm above the soil surface</tissue>
    </source>
</reference>
<protein>
    <submittedName>
        <fullName evidence="2">Uncharacterized protein</fullName>
    </submittedName>
</protein>
<feature type="region of interest" description="Disordered" evidence="1">
    <location>
        <begin position="1"/>
        <end position="26"/>
    </location>
</feature>